<protein>
    <submittedName>
        <fullName evidence="5">Cystathionine gamma-synthase</fullName>
        <ecNumber evidence="5">2.5.1.48</ecNumber>
    </submittedName>
</protein>
<accession>A0ABV6SX71</accession>
<name>A0ABV6SX71_9GAMM</name>
<dbReference type="PANTHER" id="PTHR11808">
    <property type="entry name" value="TRANS-SULFURATION ENZYME FAMILY MEMBER"/>
    <property type="match status" value="1"/>
</dbReference>
<gene>
    <name evidence="5" type="ORF">ACFFFU_09815</name>
</gene>
<keyword evidence="3 4" id="KW-0663">Pyridoxal phosphate</keyword>
<evidence type="ECO:0000256" key="1">
    <source>
        <dbReference type="ARBA" id="ARBA00001933"/>
    </source>
</evidence>
<dbReference type="InterPro" id="IPR000277">
    <property type="entry name" value="Cys/Met-Metab_PyrdxlP-dep_enz"/>
</dbReference>
<evidence type="ECO:0000313" key="5">
    <source>
        <dbReference type="EMBL" id="MFC0718041.1"/>
    </source>
</evidence>
<dbReference type="CDD" id="cd00614">
    <property type="entry name" value="CGS_like"/>
    <property type="match status" value="1"/>
</dbReference>
<dbReference type="InterPro" id="IPR054542">
    <property type="entry name" value="Cys_met_metab_PP"/>
</dbReference>
<comment type="caution">
    <text evidence="5">The sequence shown here is derived from an EMBL/GenBank/DDBJ whole genome shotgun (WGS) entry which is preliminary data.</text>
</comment>
<comment type="similarity">
    <text evidence="2 4">Belongs to the trans-sulfuration enzymes family.</text>
</comment>
<keyword evidence="6" id="KW-1185">Reference proteome</keyword>
<sequence>MGNSGKATRQGLGTLAIHAGQAPDPATGAVMTPIYATSTYVQSSPGEHQGFEYSRSHNPTRFAYERCVAELEGGSRGFAFASGLAASSTILELLDAGSHVIATDDVYGGTYRLFERVRRRSAGLDASWVDMADPAAFEAAIRPETKMVWIETPTNPLLKLVDIAQIAAIARRHGLLVVVDNTFCSPVIQRPLELGADIVVHSATKYLNGHSDIVGGIAVVGDNPELAEKVAFLQNSIGGVQGPFDSFLALRGLKTLHLRMKAHCENAMALAEWLEAHPAIEKVVYPGLASHPQHALAARQMDGFGGMVSIYLKGGPEAAKRFCERTALFALAESLGGVESLVNHPAIMTHASVPADIRSRLGITDNLVRLSVGVEDMADLQADLAQAME</sequence>
<dbReference type="InterPro" id="IPR015424">
    <property type="entry name" value="PyrdxlP-dep_Trfase"/>
</dbReference>
<dbReference type="Proteomes" id="UP001589898">
    <property type="component" value="Unassembled WGS sequence"/>
</dbReference>
<dbReference type="Pfam" id="PF01053">
    <property type="entry name" value="Cys_Met_Meta_PP"/>
    <property type="match status" value="1"/>
</dbReference>
<organism evidence="5 6">
    <name type="scientific">Luteimonas padinae</name>
    <dbReference type="NCBI Taxonomy" id="1714359"/>
    <lineage>
        <taxon>Bacteria</taxon>
        <taxon>Pseudomonadati</taxon>
        <taxon>Pseudomonadota</taxon>
        <taxon>Gammaproteobacteria</taxon>
        <taxon>Lysobacterales</taxon>
        <taxon>Lysobacteraceae</taxon>
        <taxon>Luteimonas</taxon>
    </lineage>
</organism>
<evidence type="ECO:0000256" key="3">
    <source>
        <dbReference type="ARBA" id="ARBA00022898"/>
    </source>
</evidence>
<reference evidence="5 6" key="1">
    <citation type="submission" date="2024-09" db="EMBL/GenBank/DDBJ databases">
        <authorList>
            <person name="Sun Q."/>
            <person name="Mori K."/>
        </authorList>
    </citation>
    <scope>NUCLEOTIDE SEQUENCE [LARGE SCALE GENOMIC DNA]</scope>
    <source>
        <strain evidence="5 6">KCTC 52403</strain>
    </source>
</reference>
<dbReference type="Gene3D" id="3.40.640.10">
    <property type="entry name" value="Type I PLP-dependent aspartate aminotransferase-like (Major domain)"/>
    <property type="match status" value="1"/>
</dbReference>
<dbReference type="NCBIfam" id="NF005871">
    <property type="entry name" value="PRK07811.1"/>
    <property type="match status" value="1"/>
</dbReference>
<dbReference type="PROSITE" id="PS00868">
    <property type="entry name" value="CYS_MET_METAB_PP"/>
    <property type="match status" value="1"/>
</dbReference>
<evidence type="ECO:0000313" key="6">
    <source>
        <dbReference type="Proteomes" id="UP001589898"/>
    </source>
</evidence>
<dbReference type="Gene3D" id="3.90.1150.10">
    <property type="entry name" value="Aspartate Aminotransferase, domain 1"/>
    <property type="match status" value="1"/>
</dbReference>
<dbReference type="PANTHER" id="PTHR11808:SF15">
    <property type="entry name" value="CYSTATHIONINE GAMMA-LYASE"/>
    <property type="match status" value="1"/>
</dbReference>
<proteinExistence type="inferred from homology"/>
<dbReference type="InterPro" id="IPR015421">
    <property type="entry name" value="PyrdxlP-dep_Trfase_major"/>
</dbReference>
<evidence type="ECO:0000256" key="2">
    <source>
        <dbReference type="ARBA" id="ARBA00009077"/>
    </source>
</evidence>
<dbReference type="PIRSF" id="PIRSF001434">
    <property type="entry name" value="CGS"/>
    <property type="match status" value="1"/>
</dbReference>
<evidence type="ECO:0000256" key="4">
    <source>
        <dbReference type="RuleBase" id="RU362118"/>
    </source>
</evidence>
<dbReference type="EC" id="2.5.1.48" evidence="5"/>
<dbReference type="EMBL" id="JBHLTF010000030">
    <property type="protein sequence ID" value="MFC0718041.1"/>
    <property type="molecule type" value="Genomic_DNA"/>
</dbReference>
<comment type="cofactor">
    <cofactor evidence="1 4">
        <name>pyridoxal 5'-phosphate</name>
        <dbReference type="ChEBI" id="CHEBI:597326"/>
    </cofactor>
</comment>
<dbReference type="InterPro" id="IPR015422">
    <property type="entry name" value="PyrdxlP-dep_Trfase_small"/>
</dbReference>
<keyword evidence="5" id="KW-0808">Transferase</keyword>
<dbReference type="SUPFAM" id="SSF53383">
    <property type="entry name" value="PLP-dependent transferases"/>
    <property type="match status" value="1"/>
</dbReference>
<dbReference type="GO" id="GO:0003962">
    <property type="term" value="F:cystathionine gamma-synthase activity"/>
    <property type="evidence" value="ECO:0007669"/>
    <property type="project" value="UniProtKB-EC"/>
</dbReference>
<dbReference type="RefSeq" id="WP_189497382.1">
    <property type="nucleotide sequence ID" value="NZ_BMZT01000006.1"/>
</dbReference>